<proteinExistence type="predicted"/>
<dbReference type="Pfam" id="PF09515">
    <property type="entry name" value="Thia_YuaJ"/>
    <property type="match status" value="1"/>
</dbReference>
<feature type="transmembrane region" description="Helical" evidence="1">
    <location>
        <begin position="41"/>
        <end position="60"/>
    </location>
</feature>
<evidence type="ECO:0000313" key="2">
    <source>
        <dbReference type="EMBL" id="MCQ4636022.1"/>
    </source>
</evidence>
<sequence>MSLQTFFESAAGQITSIAAIVLLFAGILISGKGKKPDTRAMVASALLVALAVVLKQVKLFPMPQGGDVSAFGMLPIALCAYFFGVRRGVMAGMCVGLVDLIFNPYVIHPVQLLLDYPLAFGAIGLAGILKNRKAGLIGGYLLGVLGRYICSVLSGIIFFGAYVPEGFNAVTWSCWYNFAYLGAEAAITVALLAIPPLRRSLTRLKTQFRN</sequence>
<feature type="transmembrane region" description="Helical" evidence="1">
    <location>
        <begin position="66"/>
        <end position="83"/>
    </location>
</feature>
<name>A0ABT1RLF9_9FIRM</name>
<dbReference type="InterPro" id="IPR012651">
    <property type="entry name" value="Thia_Transptr_ThiT"/>
</dbReference>
<reference evidence="2 3" key="1">
    <citation type="submission" date="2022-06" db="EMBL/GenBank/DDBJ databases">
        <title>Isolation of gut microbiota from human fecal samples.</title>
        <authorList>
            <person name="Pamer E.G."/>
            <person name="Barat B."/>
            <person name="Waligurski E."/>
            <person name="Medina S."/>
            <person name="Paddock L."/>
            <person name="Mostad J."/>
        </authorList>
    </citation>
    <scope>NUCLEOTIDE SEQUENCE [LARGE SCALE GENOMIC DNA]</scope>
    <source>
        <strain evidence="2 3">SL.3.17</strain>
    </source>
</reference>
<feature type="transmembrane region" description="Helical" evidence="1">
    <location>
        <begin position="141"/>
        <end position="163"/>
    </location>
</feature>
<accession>A0ABT1RLF9</accession>
<feature type="transmembrane region" description="Helical" evidence="1">
    <location>
        <begin position="175"/>
        <end position="194"/>
    </location>
</feature>
<feature type="transmembrane region" description="Helical" evidence="1">
    <location>
        <begin position="6"/>
        <end position="29"/>
    </location>
</feature>
<keyword evidence="1" id="KW-0472">Membrane</keyword>
<dbReference type="RefSeq" id="WP_256131204.1">
    <property type="nucleotide sequence ID" value="NZ_JANFXK010000003.1"/>
</dbReference>
<dbReference type="Gene3D" id="1.10.1760.20">
    <property type="match status" value="1"/>
</dbReference>
<keyword evidence="1" id="KW-1133">Transmembrane helix</keyword>
<dbReference type="NCBIfam" id="TIGR02357">
    <property type="entry name" value="ECF_ThiT_YuaJ"/>
    <property type="match status" value="1"/>
</dbReference>
<comment type="caution">
    <text evidence="2">The sequence shown here is derived from an EMBL/GenBank/DDBJ whole genome shotgun (WGS) entry which is preliminary data.</text>
</comment>
<protein>
    <submittedName>
        <fullName evidence="2">Energy-coupled thiamine transporter ThiT</fullName>
    </submittedName>
</protein>
<organism evidence="2 3">
    <name type="scientific">Anaerovorax odorimutans</name>
    <dbReference type="NCBI Taxonomy" id="109327"/>
    <lineage>
        <taxon>Bacteria</taxon>
        <taxon>Bacillati</taxon>
        <taxon>Bacillota</taxon>
        <taxon>Clostridia</taxon>
        <taxon>Peptostreptococcales</taxon>
        <taxon>Anaerovoracaceae</taxon>
        <taxon>Anaerovorax</taxon>
    </lineage>
</organism>
<evidence type="ECO:0000313" key="3">
    <source>
        <dbReference type="Proteomes" id="UP001524502"/>
    </source>
</evidence>
<dbReference type="Proteomes" id="UP001524502">
    <property type="component" value="Unassembled WGS sequence"/>
</dbReference>
<keyword evidence="3" id="KW-1185">Reference proteome</keyword>
<gene>
    <name evidence="2" type="primary">thiT</name>
    <name evidence="2" type="ORF">NE619_04725</name>
</gene>
<dbReference type="EMBL" id="JANFXK010000003">
    <property type="protein sequence ID" value="MCQ4636022.1"/>
    <property type="molecule type" value="Genomic_DNA"/>
</dbReference>
<feature type="transmembrane region" description="Helical" evidence="1">
    <location>
        <begin position="113"/>
        <end position="129"/>
    </location>
</feature>
<evidence type="ECO:0000256" key="1">
    <source>
        <dbReference type="SAM" id="Phobius"/>
    </source>
</evidence>
<keyword evidence="1" id="KW-0812">Transmembrane</keyword>